<evidence type="ECO:0000259" key="2">
    <source>
        <dbReference type="Pfam" id="PF12200"/>
    </source>
</evidence>
<proteinExistence type="predicted"/>
<gene>
    <name evidence="3" type="ORF">F1189_21715</name>
</gene>
<accession>A0A5M6INS5</accession>
<dbReference type="AlphaFoldDB" id="A0A5M6INS5"/>
<protein>
    <submittedName>
        <fullName evidence="3">DUF3597 domain-containing protein</fullName>
    </submittedName>
</protein>
<name>A0A5M6INS5_9PROT</name>
<keyword evidence="4" id="KW-1185">Reference proteome</keyword>
<sequence>MSLFGSIASRIFGHDETPAPAETGKPEAGKPAEAAVAEAQGVSPAPTPAPAAPPAGEVDVAARLTAMAAQAPETLDWRRSIVDLLKLLGLDSSLTARRQLAQELHYKEDMNDSAAMNIWLHQQVMRKLAENGGRVPEELRN</sequence>
<dbReference type="OrthoDB" id="9812045at2"/>
<dbReference type="SUPFAM" id="SSF158634">
    <property type="entry name" value="RPA2825-like"/>
    <property type="match status" value="1"/>
</dbReference>
<dbReference type="Pfam" id="PF12200">
    <property type="entry name" value="DUF3597"/>
    <property type="match status" value="1"/>
</dbReference>
<comment type="caution">
    <text evidence="3">The sequence shown here is derived from an EMBL/GenBank/DDBJ whole genome shotgun (WGS) entry which is preliminary data.</text>
</comment>
<reference evidence="3 4" key="1">
    <citation type="submission" date="2019-09" db="EMBL/GenBank/DDBJ databases">
        <title>Genome sequence of Rhodovastum atsumiense, a diverse member of the Acetobacteraceae family of non-sulfur purple photosynthetic bacteria.</title>
        <authorList>
            <person name="Meyer T."/>
            <person name="Kyndt J."/>
        </authorList>
    </citation>
    <scope>NUCLEOTIDE SEQUENCE [LARGE SCALE GENOMIC DNA]</scope>
    <source>
        <strain evidence="3 4">DSM 21279</strain>
    </source>
</reference>
<evidence type="ECO:0000313" key="3">
    <source>
        <dbReference type="EMBL" id="KAA5609914.1"/>
    </source>
</evidence>
<evidence type="ECO:0000313" key="4">
    <source>
        <dbReference type="Proteomes" id="UP000325255"/>
    </source>
</evidence>
<dbReference type="Proteomes" id="UP000325255">
    <property type="component" value="Unassembled WGS sequence"/>
</dbReference>
<dbReference type="RefSeq" id="WP_150042981.1">
    <property type="nucleotide sequence ID" value="NZ_OW485601.1"/>
</dbReference>
<dbReference type="EMBL" id="VWPK01000041">
    <property type="protein sequence ID" value="KAA5609914.1"/>
    <property type="molecule type" value="Genomic_DNA"/>
</dbReference>
<organism evidence="3 4">
    <name type="scientific">Rhodovastum atsumiense</name>
    <dbReference type="NCBI Taxonomy" id="504468"/>
    <lineage>
        <taxon>Bacteria</taxon>
        <taxon>Pseudomonadati</taxon>
        <taxon>Pseudomonadota</taxon>
        <taxon>Alphaproteobacteria</taxon>
        <taxon>Acetobacterales</taxon>
        <taxon>Acetobacteraceae</taxon>
        <taxon>Rhodovastum</taxon>
    </lineage>
</organism>
<dbReference type="InterPro" id="IPR022016">
    <property type="entry name" value="DUF3597"/>
</dbReference>
<feature type="domain" description="DUF3597" evidence="2">
    <location>
        <begin position="3"/>
        <end position="136"/>
    </location>
</feature>
<feature type="compositionally biased region" description="Low complexity" evidence="1">
    <location>
        <begin position="31"/>
        <end position="44"/>
    </location>
</feature>
<evidence type="ECO:0000256" key="1">
    <source>
        <dbReference type="SAM" id="MobiDB-lite"/>
    </source>
</evidence>
<feature type="region of interest" description="Disordered" evidence="1">
    <location>
        <begin position="14"/>
        <end position="56"/>
    </location>
</feature>